<name>A0AA37SUV3_9BACT</name>
<gene>
    <name evidence="3" type="primary">pabA</name>
    <name evidence="3" type="ORF">GCM10007940_39120</name>
</gene>
<dbReference type="GO" id="GO:0000162">
    <property type="term" value="P:L-tryptophan biosynthetic process"/>
    <property type="evidence" value="ECO:0007669"/>
    <property type="project" value="TreeGrafter"/>
</dbReference>
<dbReference type="Proteomes" id="UP001156666">
    <property type="component" value="Unassembled WGS sequence"/>
</dbReference>
<keyword evidence="4" id="KW-1185">Reference proteome</keyword>
<dbReference type="InterPro" id="IPR017926">
    <property type="entry name" value="GATASE"/>
</dbReference>
<dbReference type="FunFam" id="3.40.50.880:FF:000003">
    <property type="entry name" value="Anthranilate synthase component II"/>
    <property type="match status" value="1"/>
</dbReference>
<accession>A0AA37SUV3</accession>
<comment type="caution">
    <text evidence="3">The sequence shown here is derived from an EMBL/GenBank/DDBJ whole genome shotgun (WGS) entry which is preliminary data.</text>
</comment>
<dbReference type="AlphaFoldDB" id="A0AA37SUV3"/>
<reference evidence="3" key="1">
    <citation type="journal article" date="2014" name="Int. J. Syst. Evol. Microbiol.">
        <title>Complete genome sequence of Corynebacterium casei LMG S-19264T (=DSM 44701T), isolated from a smear-ripened cheese.</title>
        <authorList>
            <consortium name="US DOE Joint Genome Institute (JGI-PGF)"/>
            <person name="Walter F."/>
            <person name="Albersmeier A."/>
            <person name="Kalinowski J."/>
            <person name="Ruckert C."/>
        </authorList>
    </citation>
    <scope>NUCLEOTIDE SEQUENCE</scope>
    <source>
        <strain evidence="3">NBRC 108769</strain>
    </source>
</reference>
<dbReference type="Gene3D" id="3.40.50.880">
    <property type="match status" value="1"/>
</dbReference>
<evidence type="ECO:0000313" key="4">
    <source>
        <dbReference type="Proteomes" id="UP001156666"/>
    </source>
</evidence>
<keyword evidence="1" id="KW-0315">Glutamine amidotransferase</keyword>
<dbReference type="PRINTS" id="PR00096">
    <property type="entry name" value="GATASE"/>
</dbReference>
<dbReference type="PRINTS" id="PR00097">
    <property type="entry name" value="ANTSNTHASEII"/>
</dbReference>
<dbReference type="InterPro" id="IPR050472">
    <property type="entry name" value="Anth_synth/Amidotransfase"/>
</dbReference>
<dbReference type="NCBIfam" id="TIGR00566">
    <property type="entry name" value="trpG_papA"/>
    <property type="match status" value="1"/>
</dbReference>
<dbReference type="RefSeq" id="WP_235292001.1">
    <property type="nucleotide sequence ID" value="NZ_BSOH01000027.1"/>
</dbReference>
<dbReference type="InterPro" id="IPR006221">
    <property type="entry name" value="TrpG/PapA_dom"/>
</dbReference>
<dbReference type="PRINTS" id="PR00099">
    <property type="entry name" value="CPSGATASE"/>
</dbReference>
<dbReference type="PANTHER" id="PTHR43418:SF4">
    <property type="entry name" value="MULTIFUNCTIONAL TRYPTOPHAN BIOSYNTHESIS PROTEIN"/>
    <property type="match status" value="1"/>
</dbReference>
<dbReference type="GO" id="GO:0005829">
    <property type="term" value="C:cytosol"/>
    <property type="evidence" value="ECO:0007669"/>
    <property type="project" value="TreeGrafter"/>
</dbReference>
<dbReference type="SUPFAM" id="SSF52317">
    <property type="entry name" value="Class I glutamine amidotransferase-like"/>
    <property type="match status" value="1"/>
</dbReference>
<dbReference type="Pfam" id="PF00117">
    <property type="entry name" value="GATase"/>
    <property type="match status" value="1"/>
</dbReference>
<reference evidence="3" key="2">
    <citation type="submission" date="2023-01" db="EMBL/GenBank/DDBJ databases">
        <title>Draft genome sequence of Portibacter lacus strain NBRC 108769.</title>
        <authorList>
            <person name="Sun Q."/>
            <person name="Mori K."/>
        </authorList>
    </citation>
    <scope>NUCLEOTIDE SEQUENCE</scope>
    <source>
        <strain evidence="3">NBRC 108769</strain>
    </source>
</reference>
<organism evidence="3 4">
    <name type="scientific">Portibacter lacus</name>
    <dbReference type="NCBI Taxonomy" id="1099794"/>
    <lineage>
        <taxon>Bacteria</taxon>
        <taxon>Pseudomonadati</taxon>
        <taxon>Bacteroidota</taxon>
        <taxon>Saprospiria</taxon>
        <taxon>Saprospirales</taxon>
        <taxon>Haliscomenobacteraceae</taxon>
        <taxon>Portibacter</taxon>
    </lineage>
</organism>
<dbReference type="CDD" id="cd01743">
    <property type="entry name" value="GATase1_Anthranilate_Synthase"/>
    <property type="match status" value="1"/>
</dbReference>
<dbReference type="EMBL" id="BSOH01000027">
    <property type="protein sequence ID" value="GLR19296.1"/>
    <property type="molecule type" value="Genomic_DNA"/>
</dbReference>
<evidence type="ECO:0000313" key="3">
    <source>
        <dbReference type="EMBL" id="GLR19296.1"/>
    </source>
</evidence>
<proteinExistence type="predicted"/>
<evidence type="ECO:0000256" key="1">
    <source>
        <dbReference type="ARBA" id="ARBA00022962"/>
    </source>
</evidence>
<dbReference type="GO" id="GO:0004049">
    <property type="term" value="F:anthranilate synthase activity"/>
    <property type="evidence" value="ECO:0007669"/>
    <property type="project" value="TreeGrafter"/>
</dbReference>
<dbReference type="PANTHER" id="PTHR43418">
    <property type="entry name" value="MULTIFUNCTIONAL TRYPTOPHAN BIOSYNTHESIS PROTEIN-RELATED"/>
    <property type="match status" value="1"/>
</dbReference>
<evidence type="ECO:0000259" key="2">
    <source>
        <dbReference type="Pfam" id="PF00117"/>
    </source>
</evidence>
<dbReference type="PROSITE" id="PS51273">
    <property type="entry name" value="GATASE_TYPE_1"/>
    <property type="match status" value="1"/>
</dbReference>
<dbReference type="InterPro" id="IPR029062">
    <property type="entry name" value="Class_I_gatase-like"/>
</dbReference>
<protein>
    <submittedName>
        <fullName evidence="3">Aminodeoxychorismate/anthranilate synthase component II</fullName>
    </submittedName>
</protein>
<feature type="domain" description="Glutamine amidotransferase" evidence="2">
    <location>
        <begin position="5"/>
        <end position="188"/>
    </location>
</feature>
<sequence>MEKILIIDNYDSFTFNLYQLVKQVSDATVEVFRNDKISVEECDAYDRIILSPGPGLPEEAGNLKAIIKEYADKKPIFGVCLGQQAIGEVFGASLKNLDRVYHGIRTEFKVTEPVSDMFQEMPATFFAGRYHSWVIDKTTLPDDLVITCTDDDGEIMGIAHKNHKIRAVQFHPESIMTEYGKEMMTNFLKL</sequence>